<dbReference type="EMBL" id="KN838731">
    <property type="protein sequence ID" value="KIJ96152.1"/>
    <property type="molecule type" value="Genomic_DNA"/>
</dbReference>
<accession>A0A0C9XIV7</accession>
<dbReference type="Proteomes" id="UP000054477">
    <property type="component" value="Unassembled WGS sequence"/>
</dbReference>
<feature type="compositionally biased region" description="Basic and acidic residues" evidence="1">
    <location>
        <begin position="114"/>
        <end position="123"/>
    </location>
</feature>
<protein>
    <submittedName>
        <fullName evidence="2">Uncharacterized protein</fullName>
    </submittedName>
</protein>
<reference evidence="3" key="2">
    <citation type="submission" date="2015-01" db="EMBL/GenBank/DDBJ databases">
        <title>Evolutionary Origins and Diversification of the Mycorrhizal Mutualists.</title>
        <authorList>
            <consortium name="DOE Joint Genome Institute"/>
            <consortium name="Mycorrhizal Genomics Consortium"/>
            <person name="Kohler A."/>
            <person name="Kuo A."/>
            <person name="Nagy L.G."/>
            <person name="Floudas D."/>
            <person name="Copeland A."/>
            <person name="Barry K.W."/>
            <person name="Cichocki N."/>
            <person name="Veneault-Fourrey C."/>
            <person name="LaButti K."/>
            <person name="Lindquist E.A."/>
            <person name="Lipzen A."/>
            <person name="Lundell T."/>
            <person name="Morin E."/>
            <person name="Murat C."/>
            <person name="Riley R."/>
            <person name="Ohm R."/>
            <person name="Sun H."/>
            <person name="Tunlid A."/>
            <person name="Henrissat B."/>
            <person name="Grigoriev I.V."/>
            <person name="Hibbett D.S."/>
            <person name="Martin F."/>
        </authorList>
    </citation>
    <scope>NUCLEOTIDE SEQUENCE [LARGE SCALE GENOMIC DNA]</scope>
    <source>
        <strain evidence="3">LaAM-08-1</strain>
    </source>
</reference>
<feature type="region of interest" description="Disordered" evidence="1">
    <location>
        <begin position="100"/>
        <end position="124"/>
    </location>
</feature>
<sequence length="142" mass="15449">MAADDQDYQSSEKSYLIAWTKRRSLRVFRKTKISHQNTPRGDSPDDKTEPTLVPPKAKRPGPPSSKAGDSRKTKWANSGDVSPWLDDVTLGELDTDIMAGKSSVDSNLGGTSPTERDGGDSFELRAGTIGIQRLCAPSSRLE</sequence>
<dbReference type="AlphaFoldDB" id="A0A0C9XIV7"/>
<gene>
    <name evidence="2" type="ORF">K443DRAFT_124551</name>
</gene>
<proteinExistence type="predicted"/>
<evidence type="ECO:0000313" key="3">
    <source>
        <dbReference type="Proteomes" id="UP000054477"/>
    </source>
</evidence>
<evidence type="ECO:0000313" key="2">
    <source>
        <dbReference type="EMBL" id="KIJ96152.1"/>
    </source>
</evidence>
<name>A0A0C9XIV7_9AGAR</name>
<dbReference type="HOGENOM" id="CLU_1816097_0_0_1"/>
<evidence type="ECO:0000256" key="1">
    <source>
        <dbReference type="SAM" id="MobiDB-lite"/>
    </source>
</evidence>
<keyword evidence="3" id="KW-1185">Reference proteome</keyword>
<feature type="compositionally biased region" description="Polar residues" evidence="1">
    <location>
        <begin position="103"/>
        <end position="113"/>
    </location>
</feature>
<reference evidence="2 3" key="1">
    <citation type="submission" date="2014-04" db="EMBL/GenBank/DDBJ databases">
        <authorList>
            <consortium name="DOE Joint Genome Institute"/>
            <person name="Kuo A."/>
            <person name="Kohler A."/>
            <person name="Nagy L.G."/>
            <person name="Floudas D."/>
            <person name="Copeland A."/>
            <person name="Barry K.W."/>
            <person name="Cichocki N."/>
            <person name="Veneault-Fourrey C."/>
            <person name="LaButti K."/>
            <person name="Lindquist E.A."/>
            <person name="Lipzen A."/>
            <person name="Lundell T."/>
            <person name="Morin E."/>
            <person name="Murat C."/>
            <person name="Sun H."/>
            <person name="Tunlid A."/>
            <person name="Henrissat B."/>
            <person name="Grigoriev I.V."/>
            <person name="Hibbett D.S."/>
            <person name="Martin F."/>
            <person name="Nordberg H.P."/>
            <person name="Cantor M.N."/>
            <person name="Hua S.X."/>
        </authorList>
    </citation>
    <scope>NUCLEOTIDE SEQUENCE [LARGE SCALE GENOMIC DNA]</scope>
    <source>
        <strain evidence="2 3">LaAM-08-1</strain>
    </source>
</reference>
<organism evidence="2 3">
    <name type="scientific">Laccaria amethystina LaAM-08-1</name>
    <dbReference type="NCBI Taxonomy" id="1095629"/>
    <lineage>
        <taxon>Eukaryota</taxon>
        <taxon>Fungi</taxon>
        <taxon>Dikarya</taxon>
        <taxon>Basidiomycota</taxon>
        <taxon>Agaricomycotina</taxon>
        <taxon>Agaricomycetes</taxon>
        <taxon>Agaricomycetidae</taxon>
        <taxon>Agaricales</taxon>
        <taxon>Agaricineae</taxon>
        <taxon>Hydnangiaceae</taxon>
        <taxon>Laccaria</taxon>
    </lineage>
</organism>
<feature type="region of interest" description="Disordered" evidence="1">
    <location>
        <begin position="28"/>
        <end position="86"/>
    </location>
</feature>